<feature type="transmembrane region" description="Helical" evidence="7">
    <location>
        <begin position="48"/>
        <end position="70"/>
    </location>
</feature>
<proteinExistence type="predicted"/>
<keyword evidence="6 7" id="KW-0472">Membrane</keyword>
<reference evidence="9 10" key="1">
    <citation type="submission" date="2017-09" db="EMBL/GenBank/DDBJ databases">
        <authorList>
            <consortium name="International Durum Wheat Genome Sequencing Consortium (IDWGSC)"/>
            <person name="Milanesi L."/>
        </authorList>
    </citation>
    <scope>NUCLEOTIDE SEQUENCE [LARGE SCALE GENOMIC DNA]</scope>
    <source>
        <strain evidence="10">cv. Svevo</strain>
    </source>
</reference>
<evidence type="ECO:0000256" key="1">
    <source>
        <dbReference type="ARBA" id="ARBA00004141"/>
    </source>
</evidence>
<evidence type="ECO:0000256" key="4">
    <source>
        <dbReference type="ARBA" id="ARBA00022989"/>
    </source>
</evidence>
<organism evidence="9 10">
    <name type="scientific">Triticum turgidum subsp. durum</name>
    <name type="common">Durum wheat</name>
    <name type="synonym">Triticum durum</name>
    <dbReference type="NCBI Taxonomy" id="4567"/>
    <lineage>
        <taxon>Eukaryota</taxon>
        <taxon>Viridiplantae</taxon>
        <taxon>Streptophyta</taxon>
        <taxon>Embryophyta</taxon>
        <taxon>Tracheophyta</taxon>
        <taxon>Spermatophyta</taxon>
        <taxon>Magnoliopsida</taxon>
        <taxon>Liliopsida</taxon>
        <taxon>Poales</taxon>
        <taxon>Poaceae</taxon>
        <taxon>BOP clade</taxon>
        <taxon>Pooideae</taxon>
        <taxon>Triticodae</taxon>
        <taxon>Triticeae</taxon>
        <taxon>Triticinae</taxon>
        <taxon>Triticum</taxon>
    </lineage>
</organism>
<feature type="transmembrane region" description="Helical" evidence="7">
    <location>
        <begin position="106"/>
        <end position="133"/>
    </location>
</feature>
<feature type="domain" description="PGG" evidence="8">
    <location>
        <begin position="1"/>
        <end position="104"/>
    </location>
</feature>
<keyword evidence="10" id="KW-1185">Reference proteome</keyword>
<dbReference type="Proteomes" id="UP000324705">
    <property type="component" value="Chromosome 7B"/>
</dbReference>
<evidence type="ECO:0000256" key="6">
    <source>
        <dbReference type="ARBA" id="ARBA00023136"/>
    </source>
</evidence>
<dbReference type="Pfam" id="PF13962">
    <property type="entry name" value="PGG"/>
    <property type="match status" value="1"/>
</dbReference>
<keyword evidence="2 7" id="KW-0812">Transmembrane</keyword>
<dbReference type="PANTHER" id="PTHR24186:SF38">
    <property type="entry name" value="ANKYRIN REPEAT FAMILY PROTEIN"/>
    <property type="match status" value="1"/>
</dbReference>
<evidence type="ECO:0000256" key="5">
    <source>
        <dbReference type="ARBA" id="ARBA00023043"/>
    </source>
</evidence>
<comment type="subcellular location">
    <subcellularLocation>
        <location evidence="1">Membrane</location>
        <topology evidence="1">Multi-pass membrane protein</topology>
    </subcellularLocation>
</comment>
<dbReference type="GO" id="GO:0005886">
    <property type="term" value="C:plasma membrane"/>
    <property type="evidence" value="ECO:0007669"/>
    <property type="project" value="TreeGrafter"/>
</dbReference>
<dbReference type="InterPro" id="IPR026961">
    <property type="entry name" value="PGG_dom"/>
</dbReference>
<keyword evidence="3" id="KW-0677">Repeat</keyword>
<keyword evidence="5" id="KW-0040">ANK repeat</keyword>
<dbReference type="EMBL" id="LT934124">
    <property type="protein sequence ID" value="VAI85258.1"/>
    <property type="molecule type" value="Genomic_DNA"/>
</dbReference>
<gene>
    <name evidence="9" type="ORF">TRITD_7Bv1G051780</name>
</gene>
<keyword evidence="4 7" id="KW-1133">Transmembrane helix</keyword>
<dbReference type="PANTHER" id="PTHR24186">
    <property type="entry name" value="PROTEIN PHOSPHATASE 1 REGULATORY SUBUNIT"/>
    <property type="match status" value="1"/>
</dbReference>
<protein>
    <recommendedName>
        <fullName evidence="8">PGG domain-containing protein</fullName>
    </recommendedName>
</protein>
<accession>A0A9R1BYY9</accession>
<dbReference type="Gramene" id="TRITD7Bv1G051780.1">
    <property type="protein sequence ID" value="TRITD7Bv1G051780.1"/>
    <property type="gene ID" value="TRITD7Bv1G051780"/>
</dbReference>
<name>A0A9R1BYY9_TRITD</name>
<evidence type="ECO:0000313" key="10">
    <source>
        <dbReference type="Proteomes" id="UP000324705"/>
    </source>
</evidence>
<evidence type="ECO:0000256" key="3">
    <source>
        <dbReference type="ARBA" id="ARBA00022737"/>
    </source>
</evidence>
<dbReference type="AlphaFoldDB" id="A0A9R1BYY9"/>
<feature type="transmembrane region" description="Helical" evidence="7">
    <location>
        <begin position="82"/>
        <end position="100"/>
    </location>
</feature>
<evidence type="ECO:0000256" key="7">
    <source>
        <dbReference type="SAM" id="Phobius"/>
    </source>
</evidence>
<dbReference type="OMA" id="YVRICRY"/>
<evidence type="ECO:0000259" key="8">
    <source>
        <dbReference type="Pfam" id="PF13962"/>
    </source>
</evidence>
<evidence type="ECO:0000256" key="2">
    <source>
        <dbReference type="ARBA" id="ARBA00022692"/>
    </source>
</evidence>
<evidence type="ECO:0000313" key="9">
    <source>
        <dbReference type="EMBL" id="VAI85258.1"/>
    </source>
</evidence>
<sequence>MLLSVLAASIAYQAGLNPPGGFWPDDTPKNGYKAGNPVLKDINSWRYMVFYVFNSISFMSSIAVVMLLLSKSVRQKKVPLQALHFIMILDLSALMTAYAAGSCRKFRTSIFILVVVCCVLVYLLFIIILSSGIARWLKKQKKKVASLLLEPSHAAATSA</sequence>